<dbReference type="NCBIfam" id="NF002937">
    <property type="entry name" value="PRK03584.1"/>
    <property type="match status" value="1"/>
</dbReference>
<dbReference type="GO" id="GO:0030729">
    <property type="term" value="F:acetoacetate-CoA ligase activity"/>
    <property type="evidence" value="ECO:0007669"/>
    <property type="project" value="InterPro"/>
</dbReference>
<evidence type="ECO:0000259" key="6">
    <source>
        <dbReference type="Pfam" id="PF13193"/>
    </source>
</evidence>
<keyword evidence="8" id="KW-1185">Reference proteome</keyword>
<dbReference type="PROSITE" id="PS00455">
    <property type="entry name" value="AMP_BINDING"/>
    <property type="match status" value="1"/>
</dbReference>
<sequence>MGDGEKKKPVWEPRNSGETNVAKFIEHINRKHNLRIRTYDELHRWSVDTATLQDYWREAYTWLGLAPPGSREVGRMLESEDTVSVPLFPPPKFFPADSLNITEFLLRDGKDSDVAIHFAREGIPGVQRVTWRDLREQVRQVRDALLNSSVGVGDVVAAVISNSASALVLCLASLSVGAVWSSSSPDLGPDAIVDRYEQVDPKIIFADDGYIYAGKRIDLELRLVQWSQALGRSDKQLRDVVILPYCSLNPNLSRIYRGCAYESFLRRDTGQKLSFSILPFSHPAFILYSSGTTGKPKCIVHSAGGVALKVKSDMVLQHDIRKDDVVFQYTTTSWVMWVLNFVNISSGRSMLLYDGSPYHPSPTILLQLAEDVGVSIFGTSPRYLADLKSKGIVPRNQFDLSKLRVVTSTGSVLSADLYDWFYSAAFPPHAQLISMSGGTDISGCFVGGTPLLPVYAGEIQAKALGMAVDILDAARDDPVSVEMWGEAGELVCTKPFPSEPLEFHGKDGLEKYRVSYFDRFGPNIWCHGDYVQRLPDTGGLAVLGRSDGVLNPSGVRFGSAEIYAVTEIFPQIADCICVGQKRESDPDERVLLFVKMRRGAKFTKELEKRLKEAIRTKYTPRHVPRFVFEVADIPYTVNGKKCEINVKHIVSRRKAAISGTVANPDALDLYEHFQDLPGDGDWPADRESKL</sequence>
<evidence type="ECO:0000256" key="3">
    <source>
        <dbReference type="ARBA" id="ARBA00022741"/>
    </source>
</evidence>
<keyword evidence="2" id="KW-0436">Ligase</keyword>
<dbReference type="EMBL" id="JANBVO010000015">
    <property type="protein sequence ID" value="KAJ9144947.1"/>
    <property type="molecule type" value="Genomic_DNA"/>
</dbReference>
<evidence type="ECO:0000256" key="1">
    <source>
        <dbReference type="ARBA" id="ARBA00006432"/>
    </source>
</evidence>
<dbReference type="InterPro" id="IPR045851">
    <property type="entry name" value="AMP-bd_C_sf"/>
</dbReference>
<reference evidence="7" key="1">
    <citation type="submission" date="2022-07" db="EMBL/GenBank/DDBJ databases">
        <title>Fungi with potential for degradation of polypropylene.</title>
        <authorList>
            <person name="Gostincar C."/>
        </authorList>
    </citation>
    <scope>NUCLEOTIDE SEQUENCE</scope>
    <source>
        <strain evidence="7">EXF-13308</strain>
    </source>
</reference>
<proteinExistence type="inferred from homology"/>
<dbReference type="GO" id="GO:0005524">
    <property type="term" value="F:ATP binding"/>
    <property type="evidence" value="ECO:0007669"/>
    <property type="project" value="UniProtKB-KW"/>
</dbReference>
<comment type="caution">
    <text evidence="7">The sequence shown here is derived from an EMBL/GenBank/DDBJ whole genome shotgun (WGS) entry which is preliminary data.</text>
</comment>
<evidence type="ECO:0000313" key="7">
    <source>
        <dbReference type="EMBL" id="KAJ9144947.1"/>
    </source>
</evidence>
<dbReference type="NCBIfam" id="TIGR01217">
    <property type="entry name" value="ac_ac_CoA_syn"/>
    <property type="match status" value="1"/>
</dbReference>
<dbReference type="InterPro" id="IPR005914">
    <property type="entry name" value="Acac_CoA_synth"/>
</dbReference>
<dbReference type="Gene3D" id="3.40.50.12780">
    <property type="entry name" value="N-terminal domain of ligase-like"/>
    <property type="match status" value="1"/>
</dbReference>
<dbReference type="InterPro" id="IPR025110">
    <property type="entry name" value="AMP-bd_C"/>
</dbReference>
<dbReference type="PANTHER" id="PTHR42921">
    <property type="entry name" value="ACETOACETYL-COA SYNTHETASE"/>
    <property type="match status" value="1"/>
</dbReference>
<dbReference type="PANTHER" id="PTHR42921:SF1">
    <property type="entry name" value="ACETOACETYL-COA SYNTHETASE"/>
    <property type="match status" value="1"/>
</dbReference>
<dbReference type="Pfam" id="PF13193">
    <property type="entry name" value="AMP-binding_C"/>
    <property type="match status" value="1"/>
</dbReference>
<gene>
    <name evidence="7" type="ORF">NKR23_g5693</name>
</gene>
<comment type="similarity">
    <text evidence="1">Belongs to the ATP-dependent AMP-binding enzyme family.</text>
</comment>
<evidence type="ECO:0000313" key="8">
    <source>
        <dbReference type="Proteomes" id="UP001174694"/>
    </source>
</evidence>
<dbReference type="Pfam" id="PF00501">
    <property type="entry name" value="AMP-binding"/>
    <property type="match status" value="1"/>
</dbReference>
<protein>
    <submittedName>
        <fullName evidence="7">Acetoacetyl-synthase</fullName>
    </submittedName>
</protein>
<feature type="domain" description="AMP-dependent synthetase/ligase" evidence="5">
    <location>
        <begin position="118"/>
        <end position="495"/>
    </location>
</feature>
<organism evidence="7 8">
    <name type="scientific">Pleurostoma richardsiae</name>
    <dbReference type="NCBI Taxonomy" id="41990"/>
    <lineage>
        <taxon>Eukaryota</taxon>
        <taxon>Fungi</taxon>
        <taxon>Dikarya</taxon>
        <taxon>Ascomycota</taxon>
        <taxon>Pezizomycotina</taxon>
        <taxon>Sordariomycetes</taxon>
        <taxon>Sordariomycetidae</taxon>
        <taxon>Calosphaeriales</taxon>
        <taxon>Pleurostomataceae</taxon>
        <taxon>Pleurostoma</taxon>
    </lineage>
</organism>
<keyword evidence="4" id="KW-0067">ATP-binding</keyword>
<dbReference type="InterPro" id="IPR020845">
    <property type="entry name" value="AMP-binding_CS"/>
</dbReference>
<dbReference type="AlphaFoldDB" id="A0AA38RFU2"/>
<evidence type="ECO:0000256" key="2">
    <source>
        <dbReference type="ARBA" id="ARBA00022598"/>
    </source>
</evidence>
<dbReference type="Gene3D" id="3.30.300.30">
    <property type="match status" value="1"/>
</dbReference>
<evidence type="ECO:0000256" key="4">
    <source>
        <dbReference type="ARBA" id="ARBA00022840"/>
    </source>
</evidence>
<dbReference type="SUPFAM" id="SSF56801">
    <property type="entry name" value="Acetyl-CoA synthetase-like"/>
    <property type="match status" value="1"/>
</dbReference>
<keyword evidence="3" id="KW-0547">Nucleotide-binding</keyword>
<dbReference type="InterPro" id="IPR042099">
    <property type="entry name" value="ANL_N_sf"/>
</dbReference>
<dbReference type="InterPro" id="IPR000873">
    <property type="entry name" value="AMP-dep_synth/lig_dom"/>
</dbReference>
<accession>A0AA38RFU2</accession>
<feature type="domain" description="AMP-binding enzyme C-terminal" evidence="6">
    <location>
        <begin position="570"/>
        <end position="640"/>
    </location>
</feature>
<dbReference type="GO" id="GO:0006629">
    <property type="term" value="P:lipid metabolic process"/>
    <property type="evidence" value="ECO:0007669"/>
    <property type="project" value="InterPro"/>
</dbReference>
<dbReference type="Proteomes" id="UP001174694">
    <property type="component" value="Unassembled WGS sequence"/>
</dbReference>
<name>A0AA38RFU2_9PEZI</name>
<evidence type="ECO:0000259" key="5">
    <source>
        <dbReference type="Pfam" id="PF00501"/>
    </source>
</evidence>